<evidence type="ECO:0000259" key="4">
    <source>
        <dbReference type="Pfam" id="PF04577"/>
    </source>
</evidence>
<keyword evidence="2" id="KW-0808">Transferase</keyword>
<gene>
    <name evidence="5" type="ORF">NCTC13102_01708</name>
</gene>
<dbReference type="GO" id="GO:0016757">
    <property type="term" value="F:glycosyltransferase activity"/>
    <property type="evidence" value="ECO:0007669"/>
    <property type="project" value="UniProtKB-KW"/>
</dbReference>
<evidence type="ECO:0000256" key="1">
    <source>
        <dbReference type="ARBA" id="ARBA00022676"/>
    </source>
</evidence>
<sequence>MPLRGGGQGNKILENKVLEHKIQNNTTTENATTNQPYADTKMLGKNPNFADIFGNIHYFFRPYTHETLECKVRTLPHAYAYTNDESVWTKSKKALISYSSFRHPLDPTTQSKDLYRGKLAALNFRLSRLKKWLKFYKDALFCKQKECSIAILHRCTEDGYGHFIRDVMGGFYQLKLANITPDFYVLPLNTPFQAQMYELLKIPKERIIPTSSKQLLHAKELIIHTPISDYEIIEYRQYMHFRSFILPLYIYDMYESLFPNLAQIPAEKKLFLTRPAASNRNIENLHEVEEIFESFGYEIILPDALSLKEQMQLFASAKIIASMHGSGLNNALFAKKGIKVLEIFSQYYHDCNPQFTLLARQCDYHYIVGQTRDISMHPQQENVYLPPHKLKRALQILESTPESM</sequence>
<keyword evidence="3" id="KW-0325">Glycoprotein</keyword>
<dbReference type="Pfam" id="PF04577">
    <property type="entry name" value="Glyco_transf_61"/>
    <property type="match status" value="1"/>
</dbReference>
<evidence type="ECO:0000313" key="5">
    <source>
        <dbReference type="EMBL" id="SQB99353.1"/>
    </source>
</evidence>
<proteinExistence type="predicted"/>
<dbReference type="InterPro" id="IPR007657">
    <property type="entry name" value="Glycosyltransferase_61"/>
</dbReference>
<evidence type="ECO:0000256" key="3">
    <source>
        <dbReference type="ARBA" id="ARBA00023180"/>
    </source>
</evidence>
<protein>
    <submittedName>
        <fullName evidence="5">Capsular polysaccharide biosynthesis protein</fullName>
    </submittedName>
</protein>
<accession>A0A2X3BFE1</accession>
<dbReference type="PANTHER" id="PTHR20961">
    <property type="entry name" value="GLYCOSYLTRANSFERASE"/>
    <property type="match status" value="1"/>
</dbReference>
<name>A0A2X3BFE1_9HELI</name>
<dbReference type="EMBL" id="UAWL01000006">
    <property type="protein sequence ID" value="SQB99353.1"/>
    <property type="molecule type" value="Genomic_DNA"/>
</dbReference>
<reference evidence="5 6" key="1">
    <citation type="submission" date="2018-06" db="EMBL/GenBank/DDBJ databases">
        <authorList>
            <consortium name="Pathogen Informatics"/>
            <person name="Doyle S."/>
        </authorList>
    </citation>
    <scope>NUCLEOTIDE SEQUENCE [LARGE SCALE GENOMIC DNA]</scope>
    <source>
        <strain evidence="5 6">NCTC13102</strain>
    </source>
</reference>
<dbReference type="AlphaFoldDB" id="A0A2X3BFE1"/>
<organism evidence="5 6">
    <name type="scientific">Helicobacter fennelliae</name>
    <dbReference type="NCBI Taxonomy" id="215"/>
    <lineage>
        <taxon>Bacteria</taxon>
        <taxon>Pseudomonadati</taxon>
        <taxon>Campylobacterota</taxon>
        <taxon>Epsilonproteobacteria</taxon>
        <taxon>Campylobacterales</taxon>
        <taxon>Helicobacteraceae</taxon>
        <taxon>Helicobacter</taxon>
    </lineage>
</organism>
<evidence type="ECO:0000313" key="6">
    <source>
        <dbReference type="Proteomes" id="UP000250166"/>
    </source>
</evidence>
<keyword evidence="1" id="KW-0328">Glycosyltransferase</keyword>
<dbReference type="InterPro" id="IPR049625">
    <property type="entry name" value="Glyco_transf_61_cat"/>
</dbReference>
<evidence type="ECO:0000256" key="2">
    <source>
        <dbReference type="ARBA" id="ARBA00022679"/>
    </source>
</evidence>
<feature type="domain" description="Glycosyltransferase 61 catalytic" evidence="4">
    <location>
        <begin position="160"/>
        <end position="340"/>
    </location>
</feature>
<dbReference type="Proteomes" id="UP000250166">
    <property type="component" value="Unassembled WGS sequence"/>
</dbReference>